<sequence length="218" mass="24595">MRFDEAIEHRFVKLEAAYKSFIKTSDASDSGSAAVVIVVAALLKRNYKMMSSWKVGRSVGVRINEHMAGKRRKSLITPLGRHRHEAHNGNDCDVKCVILVHETEISARKTYSFSSAMDEEDEDDIAIKPVYILDFGISRKILNSKGELKAPRQSVRFKSARSEGGDVNNPYDWELGEDPTQSETGYNFTAAYEMANLFRTYNYFTDYGKVSPFIICAA</sequence>
<evidence type="ECO:0000313" key="1">
    <source>
        <dbReference type="EMBL" id="KAK6744028.1"/>
    </source>
</evidence>
<accession>A0ABR1D0H4</accession>
<proteinExistence type="predicted"/>
<evidence type="ECO:0000313" key="2">
    <source>
        <dbReference type="Proteomes" id="UP001303046"/>
    </source>
</evidence>
<comment type="caution">
    <text evidence="1">The sequence shown here is derived from an EMBL/GenBank/DDBJ whole genome shotgun (WGS) entry which is preliminary data.</text>
</comment>
<name>A0ABR1D0H4_NECAM</name>
<keyword evidence="2" id="KW-1185">Reference proteome</keyword>
<protein>
    <recommendedName>
        <fullName evidence="3">Protein kinase domain-containing protein</fullName>
    </recommendedName>
</protein>
<organism evidence="1 2">
    <name type="scientific">Necator americanus</name>
    <name type="common">Human hookworm</name>
    <dbReference type="NCBI Taxonomy" id="51031"/>
    <lineage>
        <taxon>Eukaryota</taxon>
        <taxon>Metazoa</taxon>
        <taxon>Ecdysozoa</taxon>
        <taxon>Nematoda</taxon>
        <taxon>Chromadorea</taxon>
        <taxon>Rhabditida</taxon>
        <taxon>Rhabditina</taxon>
        <taxon>Rhabditomorpha</taxon>
        <taxon>Strongyloidea</taxon>
        <taxon>Ancylostomatidae</taxon>
        <taxon>Bunostominae</taxon>
        <taxon>Necator</taxon>
    </lineage>
</organism>
<dbReference type="Proteomes" id="UP001303046">
    <property type="component" value="Unassembled WGS sequence"/>
</dbReference>
<reference evidence="1 2" key="1">
    <citation type="submission" date="2023-08" db="EMBL/GenBank/DDBJ databases">
        <title>A Necator americanus chromosomal reference genome.</title>
        <authorList>
            <person name="Ilik V."/>
            <person name="Petrzelkova K.J."/>
            <person name="Pardy F."/>
            <person name="Fuh T."/>
            <person name="Niatou-Singa F.S."/>
            <person name="Gouil Q."/>
            <person name="Baker L."/>
            <person name="Ritchie M.E."/>
            <person name="Jex A.R."/>
            <person name="Gazzola D."/>
            <person name="Li H."/>
            <person name="Toshio Fujiwara R."/>
            <person name="Zhan B."/>
            <person name="Aroian R.V."/>
            <person name="Pafco B."/>
            <person name="Schwarz E.M."/>
        </authorList>
    </citation>
    <scope>NUCLEOTIDE SEQUENCE [LARGE SCALE GENOMIC DNA]</scope>
    <source>
        <strain evidence="1 2">Aroian</strain>
        <tissue evidence="1">Whole animal</tissue>
    </source>
</reference>
<gene>
    <name evidence="1" type="primary">Necator_chrIII.g11757</name>
    <name evidence="1" type="ORF">RB195_010992</name>
</gene>
<dbReference type="EMBL" id="JAVFWL010000003">
    <property type="protein sequence ID" value="KAK6744028.1"/>
    <property type="molecule type" value="Genomic_DNA"/>
</dbReference>
<evidence type="ECO:0008006" key="3">
    <source>
        <dbReference type="Google" id="ProtNLM"/>
    </source>
</evidence>